<dbReference type="SUPFAM" id="SSF48576">
    <property type="entry name" value="Terpenoid synthases"/>
    <property type="match status" value="1"/>
</dbReference>
<keyword evidence="4 6" id="KW-0460">Magnesium</keyword>
<dbReference type="PANTHER" id="PTHR35201">
    <property type="entry name" value="TERPENE SYNTHASE"/>
    <property type="match status" value="1"/>
</dbReference>
<keyword evidence="8" id="KW-1185">Reference proteome</keyword>
<accession>A0AAW0GM04</accession>
<comment type="similarity">
    <text evidence="2 6">Belongs to the terpene synthase family.</text>
</comment>
<dbReference type="GO" id="GO:0008299">
    <property type="term" value="P:isoprenoid biosynthetic process"/>
    <property type="evidence" value="ECO:0007669"/>
    <property type="project" value="UniProtKB-ARBA"/>
</dbReference>
<organism evidence="7 8">
    <name type="scientific">Cerrena zonata</name>
    <dbReference type="NCBI Taxonomy" id="2478898"/>
    <lineage>
        <taxon>Eukaryota</taxon>
        <taxon>Fungi</taxon>
        <taxon>Dikarya</taxon>
        <taxon>Basidiomycota</taxon>
        <taxon>Agaricomycotina</taxon>
        <taxon>Agaricomycetes</taxon>
        <taxon>Polyporales</taxon>
        <taxon>Cerrenaceae</taxon>
        <taxon>Cerrena</taxon>
    </lineage>
</organism>
<dbReference type="EMBL" id="JASBNA010000006">
    <property type="protein sequence ID" value="KAK7690616.1"/>
    <property type="molecule type" value="Genomic_DNA"/>
</dbReference>
<proteinExistence type="inferred from homology"/>
<keyword evidence="3 6" id="KW-0479">Metal-binding</keyword>
<comment type="caution">
    <text evidence="7">The sequence shown here is derived from an EMBL/GenBank/DDBJ whole genome shotgun (WGS) entry which is preliminary data.</text>
</comment>
<evidence type="ECO:0000256" key="2">
    <source>
        <dbReference type="ARBA" id="ARBA00006333"/>
    </source>
</evidence>
<dbReference type="Pfam" id="PF19086">
    <property type="entry name" value="Terpene_syn_C_2"/>
    <property type="match status" value="1"/>
</dbReference>
<dbReference type="Gene3D" id="1.10.600.10">
    <property type="entry name" value="Farnesyl Diphosphate Synthase"/>
    <property type="match status" value="1"/>
</dbReference>
<evidence type="ECO:0000313" key="8">
    <source>
        <dbReference type="Proteomes" id="UP001385951"/>
    </source>
</evidence>
<evidence type="ECO:0000256" key="6">
    <source>
        <dbReference type="RuleBase" id="RU366034"/>
    </source>
</evidence>
<gene>
    <name evidence="7" type="primary">STS10</name>
    <name evidence="7" type="ORF">QCA50_005715</name>
</gene>
<dbReference type="PANTHER" id="PTHR35201:SF4">
    <property type="entry name" value="BETA-PINACENE SYNTHASE-RELATED"/>
    <property type="match status" value="1"/>
</dbReference>
<dbReference type="AlphaFoldDB" id="A0AAW0GM04"/>
<keyword evidence="5 6" id="KW-0456">Lyase</keyword>
<dbReference type="SFLD" id="SFLDG01020">
    <property type="entry name" value="Terpene_Cyclase_Like_2"/>
    <property type="match status" value="1"/>
</dbReference>
<sequence length="333" mass="38136">MPALLRTFKLPDLLSVCPVKGSTNPHYERAAVESSAWINSYNLFTDQKRAFFIQGSNELLVSHTYPYADYEQFRTCCDFVNLLFVVDEVSDDQNGRDARATGNIFLQVMRDDDWDDGSPLAKMTKEFKSRFCKFAGPGCYERFLKHCDDYINAVAHEAEYRERGHVLDMEAYEALRRENSAIRLCFGLFEFVLGVDLPSEVFDNPVFMDLYWAAADMVCWSNDVYSYNMEQAKGHSGNNILTVLMKAKNIDLQAAADLVGDHFAELMRRFVDQKRALPSWGLATDTAVAAYVKAMEHWVKGNLTWSFETQRYFGPTHKEVKQTLLVVLRAPEI</sequence>
<dbReference type="EC" id="4.2.3.-" evidence="6"/>
<reference evidence="7 8" key="1">
    <citation type="submission" date="2022-09" db="EMBL/GenBank/DDBJ databases">
        <authorList>
            <person name="Palmer J.M."/>
        </authorList>
    </citation>
    <scope>NUCLEOTIDE SEQUENCE [LARGE SCALE GENOMIC DNA]</scope>
    <source>
        <strain evidence="7 8">DSM 7382</strain>
    </source>
</reference>
<evidence type="ECO:0000256" key="4">
    <source>
        <dbReference type="ARBA" id="ARBA00022842"/>
    </source>
</evidence>
<dbReference type="SFLD" id="SFLDS00005">
    <property type="entry name" value="Isoprenoid_Synthase_Type_I"/>
    <property type="match status" value="1"/>
</dbReference>
<protein>
    <recommendedName>
        <fullName evidence="6">Terpene synthase</fullName>
        <ecNumber evidence="6">4.2.3.-</ecNumber>
    </recommendedName>
</protein>
<dbReference type="InterPro" id="IPR008949">
    <property type="entry name" value="Isoprenoid_synthase_dom_sf"/>
</dbReference>
<name>A0AAW0GM04_9APHY</name>
<dbReference type="GO" id="GO:0046872">
    <property type="term" value="F:metal ion binding"/>
    <property type="evidence" value="ECO:0007669"/>
    <property type="project" value="UniProtKB-KW"/>
</dbReference>
<evidence type="ECO:0000256" key="1">
    <source>
        <dbReference type="ARBA" id="ARBA00001946"/>
    </source>
</evidence>
<comment type="cofactor">
    <cofactor evidence="1 6">
        <name>Mg(2+)</name>
        <dbReference type="ChEBI" id="CHEBI:18420"/>
    </cofactor>
</comment>
<evidence type="ECO:0000256" key="3">
    <source>
        <dbReference type="ARBA" id="ARBA00022723"/>
    </source>
</evidence>
<dbReference type="InterPro" id="IPR034686">
    <property type="entry name" value="Terpene_cyclase-like_2"/>
</dbReference>
<dbReference type="Proteomes" id="UP001385951">
    <property type="component" value="Unassembled WGS sequence"/>
</dbReference>
<dbReference type="GO" id="GO:0010333">
    <property type="term" value="F:terpene synthase activity"/>
    <property type="evidence" value="ECO:0007669"/>
    <property type="project" value="InterPro"/>
</dbReference>
<evidence type="ECO:0000313" key="7">
    <source>
        <dbReference type="EMBL" id="KAK7690616.1"/>
    </source>
</evidence>
<evidence type="ECO:0000256" key="5">
    <source>
        <dbReference type="ARBA" id="ARBA00023239"/>
    </source>
</evidence>